<feature type="domain" description="TFIIS-type" evidence="4">
    <location>
        <begin position="85"/>
        <end position="118"/>
    </location>
</feature>
<evidence type="ECO:0000259" key="4">
    <source>
        <dbReference type="Pfam" id="PF01096"/>
    </source>
</evidence>
<organism evidence="5">
    <name type="scientific">viral metagenome</name>
    <dbReference type="NCBI Taxonomy" id="1070528"/>
    <lineage>
        <taxon>unclassified sequences</taxon>
        <taxon>metagenomes</taxon>
        <taxon>organismal metagenomes</taxon>
    </lineage>
</organism>
<evidence type="ECO:0000256" key="2">
    <source>
        <dbReference type="ARBA" id="ARBA00022771"/>
    </source>
</evidence>
<reference evidence="5" key="1">
    <citation type="journal article" date="2020" name="Nature">
        <title>Giant virus diversity and host interactions through global metagenomics.</title>
        <authorList>
            <person name="Schulz F."/>
            <person name="Roux S."/>
            <person name="Paez-Espino D."/>
            <person name="Jungbluth S."/>
            <person name="Walsh D.A."/>
            <person name="Denef V.J."/>
            <person name="McMahon K.D."/>
            <person name="Konstantinidis K.T."/>
            <person name="Eloe-Fadrosh E.A."/>
            <person name="Kyrpides N.C."/>
            <person name="Woyke T."/>
        </authorList>
    </citation>
    <scope>NUCLEOTIDE SEQUENCE</scope>
    <source>
        <strain evidence="5">GVMAG-M-3300010160-4</strain>
    </source>
</reference>
<dbReference type="AlphaFoldDB" id="A0A6C0BBX7"/>
<dbReference type="GO" id="GO:0003676">
    <property type="term" value="F:nucleic acid binding"/>
    <property type="evidence" value="ECO:0007669"/>
    <property type="project" value="InterPro"/>
</dbReference>
<proteinExistence type="predicted"/>
<dbReference type="GO" id="GO:0008270">
    <property type="term" value="F:zinc ion binding"/>
    <property type="evidence" value="ECO:0007669"/>
    <property type="project" value="UniProtKB-KW"/>
</dbReference>
<dbReference type="InterPro" id="IPR001222">
    <property type="entry name" value="Znf_TFIIS"/>
</dbReference>
<evidence type="ECO:0000313" key="5">
    <source>
        <dbReference type="EMBL" id="QHS89767.1"/>
    </source>
</evidence>
<keyword evidence="2" id="KW-0863">Zinc-finger</keyword>
<sequence>MNTTNNSSFVSYEANCLKLQIDCGCFDNMQIFSSEEEKINESSRLLQISNVSSYYDCKVFAENAKLKEMVLKKLSGKNEANTAPPCPRCGSDRYSISAQRRSADEPMNHEIHCPTCNNIEFK</sequence>
<dbReference type="GO" id="GO:0006351">
    <property type="term" value="P:DNA-templated transcription"/>
    <property type="evidence" value="ECO:0007669"/>
    <property type="project" value="InterPro"/>
</dbReference>
<keyword evidence="1" id="KW-0479">Metal-binding</keyword>
<evidence type="ECO:0000256" key="3">
    <source>
        <dbReference type="ARBA" id="ARBA00022833"/>
    </source>
</evidence>
<dbReference type="Pfam" id="PF01096">
    <property type="entry name" value="Zn_ribbon_TFIIS"/>
    <property type="match status" value="1"/>
</dbReference>
<keyword evidence="3" id="KW-0862">Zinc</keyword>
<name>A0A6C0BBX7_9ZZZZ</name>
<dbReference type="Gene3D" id="2.20.25.10">
    <property type="match status" value="1"/>
</dbReference>
<dbReference type="SUPFAM" id="SSF57783">
    <property type="entry name" value="Zinc beta-ribbon"/>
    <property type="match status" value="1"/>
</dbReference>
<dbReference type="EMBL" id="MN739120">
    <property type="protein sequence ID" value="QHS89767.1"/>
    <property type="molecule type" value="Genomic_DNA"/>
</dbReference>
<accession>A0A6C0BBX7</accession>
<protein>
    <recommendedName>
        <fullName evidence="4">TFIIS-type domain-containing protein</fullName>
    </recommendedName>
</protein>
<evidence type="ECO:0000256" key="1">
    <source>
        <dbReference type="ARBA" id="ARBA00022723"/>
    </source>
</evidence>